<evidence type="ECO:0000313" key="9">
    <source>
        <dbReference type="Proteomes" id="UP000004090"/>
    </source>
</evidence>
<name>A8RC53_9FIRM</name>
<dbReference type="GO" id="GO:0046872">
    <property type="term" value="F:metal ion binding"/>
    <property type="evidence" value="ECO:0007669"/>
    <property type="project" value="UniProtKB-KW"/>
</dbReference>
<protein>
    <submittedName>
        <fullName evidence="8">4Fe-4S binding domain protein</fullName>
    </submittedName>
</protein>
<evidence type="ECO:0000256" key="1">
    <source>
        <dbReference type="ARBA" id="ARBA00001966"/>
    </source>
</evidence>
<dbReference type="InterPro" id="IPR017896">
    <property type="entry name" value="4Fe4S_Fe-S-bd"/>
</dbReference>
<dbReference type="Pfam" id="PF12838">
    <property type="entry name" value="Fer4_7"/>
    <property type="match status" value="1"/>
</dbReference>
<keyword evidence="5" id="KW-0408">Iron</keyword>
<dbReference type="PROSITE" id="PS00198">
    <property type="entry name" value="4FE4S_FER_1"/>
    <property type="match status" value="2"/>
</dbReference>
<evidence type="ECO:0000259" key="7">
    <source>
        <dbReference type="PROSITE" id="PS51379"/>
    </source>
</evidence>
<dbReference type="HOGENOM" id="CLU_139698_11_4_9"/>
<comment type="caution">
    <text evidence="8">The sequence shown here is derived from an EMBL/GenBank/DDBJ whole genome shotgun (WGS) entry which is preliminary data.</text>
</comment>
<dbReference type="eggNOG" id="COG2221">
    <property type="taxonomic scope" value="Bacteria"/>
</dbReference>
<sequence length="87" mass="9196">MIFHIEFALYIFATEKHYVIINVFKKGGIRMPVKVNADTCIGCGACVGVCPVGALSMNADSKSECDEGTCIDCGSCISACPVEAISQ</sequence>
<dbReference type="AlphaFoldDB" id="A8RC53"/>
<reference evidence="8 9" key="2">
    <citation type="submission" date="2007-09" db="EMBL/GenBank/DDBJ databases">
        <authorList>
            <person name="Fulton L."/>
            <person name="Clifton S."/>
            <person name="Fulton B."/>
            <person name="Xu J."/>
            <person name="Minx P."/>
            <person name="Pepin K.H."/>
            <person name="Johnson M."/>
            <person name="Thiruvilangam P."/>
            <person name="Bhonagiri V."/>
            <person name="Nash W.E."/>
            <person name="Mardis E.R."/>
            <person name="Wilson R.K."/>
        </authorList>
    </citation>
    <scope>NUCLEOTIDE SEQUENCE [LARGE SCALE GENOMIC DNA]</scope>
    <source>
        <strain evidence="8 9">DSM 3991</strain>
    </source>
</reference>
<keyword evidence="3" id="KW-0004">4Fe-4S</keyword>
<dbReference type="PANTHER" id="PTHR24960">
    <property type="entry name" value="PHOTOSYSTEM I IRON-SULFUR CENTER-RELATED"/>
    <property type="match status" value="1"/>
</dbReference>
<dbReference type="PANTHER" id="PTHR24960:SF79">
    <property type="entry name" value="PHOTOSYSTEM I IRON-SULFUR CENTER"/>
    <property type="match status" value="1"/>
</dbReference>
<dbReference type="SUPFAM" id="SSF54862">
    <property type="entry name" value="4Fe-4S ferredoxins"/>
    <property type="match status" value="1"/>
</dbReference>
<dbReference type="Gene3D" id="3.30.70.20">
    <property type="match status" value="2"/>
</dbReference>
<dbReference type="InterPro" id="IPR017900">
    <property type="entry name" value="4Fe4S_Fe_S_CS"/>
</dbReference>
<evidence type="ECO:0000256" key="6">
    <source>
        <dbReference type="ARBA" id="ARBA00023014"/>
    </source>
</evidence>
<proteinExistence type="predicted"/>
<evidence type="ECO:0000256" key="3">
    <source>
        <dbReference type="ARBA" id="ARBA00022485"/>
    </source>
</evidence>
<gene>
    <name evidence="8" type="ORF">EUBDOL_01273</name>
</gene>
<comment type="function">
    <text evidence="2">Ferredoxins are iron-sulfur proteins that transfer electrons in a wide variety of metabolic reactions.</text>
</comment>
<keyword evidence="4" id="KW-0479">Metal-binding</keyword>
<feature type="domain" description="4Fe-4S ferredoxin-type" evidence="7">
    <location>
        <begin position="31"/>
        <end position="60"/>
    </location>
</feature>
<reference evidence="8 9" key="1">
    <citation type="submission" date="2007-09" db="EMBL/GenBank/DDBJ databases">
        <title>Draft genome sequence of Eubacterium dolichum (DSM 3991).</title>
        <authorList>
            <person name="Sudarsanam P."/>
            <person name="Ley R."/>
            <person name="Guruge J."/>
            <person name="Turnbaugh P.J."/>
            <person name="Mahowald M."/>
            <person name="Liep D."/>
            <person name="Gordon J."/>
        </authorList>
    </citation>
    <scope>NUCLEOTIDE SEQUENCE [LARGE SCALE GENOMIC DNA]</scope>
    <source>
        <strain evidence="8 9">DSM 3991</strain>
    </source>
</reference>
<evidence type="ECO:0000256" key="4">
    <source>
        <dbReference type="ARBA" id="ARBA00022723"/>
    </source>
</evidence>
<dbReference type="InterPro" id="IPR050157">
    <property type="entry name" value="PSI_iron-sulfur_center"/>
</dbReference>
<organism evidence="8 9">
    <name type="scientific">Amedibacillus dolichus DSM 3991</name>
    <dbReference type="NCBI Taxonomy" id="428127"/>
    <lineage>
        <taxon>Bacteria</taxon>
        <taxon>Bacillati</taxon>
        <taxon>Bacillota</taxon>
        <taxon>Erysipelotrichia</taxon>
        <taxon>Erysipelotrichales</taxon>
        <taxon>Erysipelotrichaceae</taxon>
        <taxon>Amedibacillus</taxon>
    </lineage>
</organism>
<feature type="domain" description="4Fe-4S ferredoxin-type" evidence="7">
    <location>
        <begin position="61"/>
        <end position="87"/>
    </location>
</feature>
<dbReference type="GO" id="GO:0051539">
    <property type="term" value="F:4 iron, 4 sulfur cluster binding"/>
    <property type="evidence" value="ECO:0007669"/>
    <property type="project" value="UniProtKB-KW"/>
</dbReference>
<accession>A8RC53</accession>
<dbReference type="Proteomes" id="UP000004090">
    <property type="component" value="Unassembled WGS sequence"/>
</dbReference>
<evidence type="ECO:0000313" key="8">
    <source>
        <dbReference type="EMBL" id="EDP11353.1"/>
    </source>
</evidence>
<dbReference type="EMBL" id="ABAW02000019">
    <property type="protein sequence ID" value="EDP11353.1"/>
    <property type="molecule type" value="Genomic_DNA"/>
</dbReference>
<dbReference type="PROSITE" id="PS51379">
    <property type="entry name" value="4FE4S_FER_2"/>
    <property type="match status" value="2"/>
</dbReference>
<dbReference type="STRING" id="428127.EUBDOL_01273"/>
<evidence type="ECO:0000256" key="2">
    <source>
        <dbReference type="ARBA" id="ARBA00003532"/>
    </source>
</evidence>
<keyword evidence="6" id="KW-0411">Iron-sulfur</keyword>
<evidence type="ECO:0000256" key="5">
    <source>
        <dbReference type="ARBA" id="ARBA00023004"/>
    </source>
</evidence>
<comment type="cofactor">
    <cofactor evidence="1">
        <name>[4Fe-4S] cluster</name>
        <dbReference type="ChEBI" id="CHEBI:49883"/>
    </cofactor>
</comment>